<gene>
    <name evidence="2" type="ORF">Tci_919720</name>
</gene>
<name>A0A699WSM7_TANCI</name>
<keyword evidence="1" id="KW-0175">Coiled coil</keyword>
<feature type="non-terminal residue" evidence="2">
    <location>
        <position position="1"/>
    </location>
</feature>
<proteinExistence type="predicted"/>
<protein>
    <submittedName>
        <fullName evidence="2">Uncharacterized protein</fullName>
    </submittedName>
</protein>
<reference evidence="2" key="1">
    <citation type="journal article" date="2019" name="Sci. Rep.">
        <title>Draft genome of Tanacetum cinerariifolium, the natural source of mosquito coil.</title>
        <authorList>
            <person name="Yamashiro T."/>
            <person name="Shiraishi A."/>
            <person name="Satake H."/>
            <person name="Nakayama K."/>
        </authorList>
    </citation>
    <scope>NUCLEOTIDE SEQUENCE</scope>
</reference>
<sequence>IESLKHTLSEYLKEKEFFEQKITILKDNLQKEESRNIDRELALEKEAQQLKPTLYDGSVIGKSDVIVVPDSDNTLMYAEESRSKMIAKQNDPQMIEKKVIT</sequence>
<organism evidence="2">
    <name type="scientific">Tanacetum cinerariifolium</name>
    <name type="common">Dalmatian daisy</name>
    <name type="synonym">Chrysanthemum cinerariifolium</name>
    <dbReference type="NCBI Taxonomy" id="118510"/>
    <lineage>
        <taxon>Eukaryota</taxon>
        <taxon>Viridiplantae</taxon>
        <taxon>Streptophyta</taxon>
        <taxon>Embryophyta</taxon>
        <taxon>Tracheophyta</taxon>
        <taxon>Spermatophyta</taxon>
        <taxon>Magnoliopsida</taxon>
        <taxon>eudicotyledons</taxon>
        <taxon>Gunneridae</taxon>
        <taxon>Pentapetalae</taxon>
        <taxon>asterids</taxon>
        <taxon>campanulids</taxon>
        <taxon>Asterales</taxon>
        <taxon>Asteraceae</taxon>
        <taxon>Asteroideae</taxon>
        <taxon>Anthemideae</taxon>
        <taxon>Anthemidinae</taxon>
        <taxon>Tanacetum</taxon>
    </lineage>
</organism>
<feature type="non-terminal residue" evidence="2">
    <location>
        <position position="101"/>
    </location>
</feature>
<evidence type="ECO:0000313" key="2">
    <source>
        <dbReference type="EMBL" id="GFD47751.1"/>
    </source>
</evidence>
<accession>A0A699WSM7</accession>
<dbReference type="AlphaFoldDB" id="A0A699WSM7"/>
<feature type="coiled-coil region" evidence="1">
    <location>
        <begin position="1"/>
        <end position="35"/>
    </location>
</feature>
<evidence type="ECO:0000256" key="1">
    <source>
        <dbReference type="SAM" id="Coils"/>
    </source>
</evidence>
<comment type="caution">
    <text evidence="2">The sequence shown here is derived from an EMBL/GenBank/DDBJ whole genome shotgun (WGS) entry which is preliminary data.</text>
</comment>
<dbReference type="EMBL" id="BKCJ011707082">
    <property type="protein sequence ID" value="GFD47751.1"/>
    <property type="molecule type" value="Genomic_DNA"/>
</dbReference>